<dbReference type="InterPro" id="IPR027417">
    <property type="entry name" value="P-loop_NTPase"/>
</dbReference>
<dbReference type="SMART" id="SM00862">
    <property type="entry name" value="Trans_reg_C"/>
    <property type="match status" value="1"/>
</dbReference>
<evidence type="ECO:0000256" key="1">
    <source>
        <dbReference type="ARBA" id="ARBA00005820"/>
    </source>
</evidence>
<dbReference type="InterPro" id="IPR011990">
    <property type="entry name" value="TPR-like_helical_dom_sf"/>
</dbReference>
<dbReference type="Pfam" id="PF00486">
    <property type="entry name" value="Trans_reg_C"/>
    <property type="match status" value="1"/>
</dbReference>
<dbReference type="PANTHER" id="PTHR35807">
    <property type="entry name" value="TRANSCRIPTIONAL REGULATOR REDD-RELATED"/>
    <property type="match status" value="1"/>
</dbReference>
<accession>A0A142C6U0</accession>
<organism evidence="11">
    <name type="scientific">Streptomyces calvus</name>
    <dbReference type="NCBI Taxonomy" id="67282"/>
    <lineage>
        <taxon>Bacteria</taxon>
        <taxon>Bacillati</taxon>
        <taxon>Actinomycetota</taxon>
        <taxon>Actinomycetes</taxon>
        <taxon>Kitasatosporales</taxon>
        <taxon>Streptomycetaceae</taxon>
        <taxon>Streptomyces</taxon>
    </lineage>
</organism>
<reference evidence="12 13" key="3">
    <citation type="submission" date="2020-08" db="EMBL/GenBank/DDBJ databases">
        <title>Genomic Encyclopedia of Type Strains, Phase III (KMG-III): the genomes of soil and plant-associated and newly described type strains.</title>
        <authorList>
            <person name="Whitman W."/>
        </authorList>
    </citation>
    <scope>NUCLEOTIDE SEQUENCE [LARGE SCALE GENOMIC DNA]</scope>
    <source>
        <strain evidence="12 13">CECT 3271</strain>
    </source>
</reference>
<feature type="DNA-binding region" description="OmpR/PhoB-type" evidence="8">
    <location>
        <begin position="1"/>
        <end position="98"/>
    </location>
</feature>
<comment type="similarity">
    <text evidence="1">Belongs to the AfsR/DnrI/RedD regulatory family.</text>
</comment>
<protein>
    <submittedName>
        <fullName evidence="12">DNA-binding SARP family transcriptional activator/tetratricopeptide (TPR) repeat protein</fullName>
    </submittedName>
    <submittedName>
        <fullName evidence="11">Putative transcriptional regulatory protein</fullName>
    </submittedName>
</protein>
<keyword evidence="4" id="KW-0805">Transcription regulation</keyword>
<feature type="domain" description="OmpR/PhoB-type" evidence="10">
    <location>
        <begin position="1"/>
        <end position="98"/>
    </location>
</feature>
<feature type="region of interest" description="Disordered" evidence="9">
    <location>
        <begin position="1018"/>
        <end position="1056"/>
    </location>
</feature>
<evidence type="ECO:0000256" key="2">
    <source>
        <dbReference type="ARBA" id="ARBA00022737"/>
    </source>
</evidence>
<dbReference type="SUPFAM" id="SSF52540">
    <property type="entry name" value="P-loop containing nucleoside triphosphate hydrolases"/>
    <property type="match status" value="1"/>
</dbReference>
<dbReference type="Gene3D" id="1.25.40.10">
    <property type="entry name" value="Tetratricopeptide repeat domain"/>
    <property type="match status" value="2"/>
</dbReference>
<dbReference type="Pfam" id="PF03704">
    <property type="entry name" value="BTAD"/>
    <property type="match status" value="1"/>
</dbReference>
<dbReference type="InterPro" id="IPR005158">
    <property type="entry name" value="BTAD"/>
</dbReference>
<keyword evidence="5 8" id="KW-0238">DNA-binding</keyword>
<dbReference type="Pfam" id="PF13424">
    <property type="entry name" value="TPR_12"/>
    <property type="match status" value="1"/>
</dbReference>
<feature type="region of interest" description="Disordered" evidence="9">
    <location>
        <begin position="253"/>
        <end position="279"/>
    </location>
</feature>
<dbReference type="InterPro" id="IPR042197">
    <property type="entry name" value="Apaf_helical"/>
</dbReference>
<dbReference type="AlphaFoldDB" id="A0A142C6U0"/>
<dbReference type="SUPFAM" id="SSF48452">
    <property type="entry name" value="TPR-like"/>
    <property type="match status" value="2"/>
</dbReference>
<reference evidence="11" key="2">
    <citation type="submission" date="2016-03" db="EMBL/GenBank/DDBJ databases">
        <authorList>
            <person name="Ploux O."/>
        </authorList>
    </citation>
    <scope>NUCLEOTIDE SEQUENCE</scope>
    <source>
        <strain evidence="11">ATCC 13382</strain>
    </source>
</reference>
<name>A0A142C6U0_9ACTN</name>
<evidence type="ECO:0000256" key="3">
    <source>
        <dbReference type="ARBA" id="ARBA00023012"/>
    </source>
</evidence>
<sequence>MTDEYRFVLLGAVRAYRGDTEIRVGPPQQQAVLSMLLLNSEHAVSMNKLVEALWGERPPARAVPTVRTYAWQLRKLLEPDSAEPRVLVSVSGGYQAAVSRTALDVRRAESLLNEALRARAEGRGRQADHLLQTALRMWRGDPLTGVPGPFAHRQRERLEELRLVILEERFELAIEHGRHHMTIPGLTELTASHPLRERPHGLLMRALYAAGRQSDALAVFTGLRRRLVEEQGVDPGAELTGLHRRILGADPTLLPARSTPSPAPAVHPAPARGSAPAPDAVPVPMSVCSTAAEDCPGAAETGRKEHAGTVPLPAQLPPDLPDFTGRAAHAALLHNLLTARGRTTPPLIAITGMGGVGKTALALHAAHQARHAYPDGQLHADLYGSHANPADPAVVLGGFLLALGVPSEGIPERLDERSKLFRSLVNNRRLLVLLDDARNARQLMHLLPGSAECGVVVTSRHRLFGAPLSFQLNLDVFSPEEAMDLFGTVVGERRLAAERTQAQELVRACGCLPLAIRIVGARLAGRPRWSIAALAGRLANEQRRIAELHVGDVAISAVFEMGHRQLTPAQARAFRLLAVLGAPDIRLPTAAAMLALSEEHAEDLLESLVDAAMLESPRPGVYRYHDLIRVFAQQRAAEPGEQDEHDERERALHRLMQFLLSTAYNAFVHAVPGDPVAEALGPITAAGVRFADIHAARDWVRTELPTITAALRLVEGAPDTDTRFLRIAVDLLVALSPFNRDLPGGRLREAALALLEAAEPTGDQRIVGRARLLCSSLALQSGSTAAAEQHARASVAAARQAGDIVILRQALNDLGLAAQYLRRYDEAIAHYDEAIALARQLGHRSGEAATTVNAALVHVLSGRPELAVPSCEAMLDLLHRIDDRAGCAYALYVLGLALHEQRRYDQALARYRHCLVVSRSNGVRDREAYALYRIAETLRCSGRLQEAAHHAARAVAQLEELDARRDLARALTVWGRTLIDLGHLSAARRHLRSAHELFSQEELPEAEETSRLLDGLQDVPDAGRAAPAAGAGAVPVVVRRDPVPGSGSRGQRGSSR</sequence>
<evidence type="ECO:0000256" key="4">
    <source>
        <dbReference type="ARBA" id="ARBA00023015"/>
    </source>
</evidence>
<dbReference type="EMBL" id="KU881767">
    <property type="protein sequence ID" value="AMP46592.1"/>
    <property type="molecule type" value="Genomic_DNA"/>
</dbReference>
<dbReference type="PRINTS" id="PR00364">
    <property type="entry name" value="DISEASERSIST"/>
</dbReference>
<dbReference type="InterPro" id="IPR036388">
    <property type="entry name" value="WH-like_DNA-bd_sf"/>
</dbReference>
<dbReference type="InterPro" id="IPR016032">
    <property type="entry name" value="Sig_transdc_resp-reg_C-effctor"/>
</dbReference>
<dbReference type="GO" id="GO:0006355">
    <property type="term" value="P:regulation of DNA-templated transcription"/>
    <property type="evidence" value="ECO:0007669"/>
    <property type="project" value="InterPro"/>
</dbReference>
<keyword evidence="7" id="KW-0802">TPR repeat</keyword>
<dbReference type="GO" id="GO:0003677">
    <property type="term" value="F:DNA binding"/>
    <property type="evidence" value="ECO:0007669"/>
    <property type="project" value="UniProtKB-UniRule"/>
</dbReference>
<evidence type="ECO:0000256" key="6">
    <source>
        <dbReference type="ARBA" id="ARBA00023163"/>
    </source>
</evidence>
<dbReference type="SMART" id="SM01043">
    <property type="entry name" value="BTAD"/>
    <property type="match status" value="1"/>
</dbReference>
<evidence type="ECO:0000313" key="12">
    <source>
        <dbReference type="EMBL" id="MBA8944419.1"/>
    </source>
</evidence>
<evidence type="ECO:0000256" key="8">
    <source>
        <dbReference type="PROSITE-ProRule" id="PRU01091"/>
    </source>
</evidence>
<dbReference type="Pfam" id="PF00931">
    <property type="entry name" value="NB-ARC"/>
    <property type="match status" value="1"/>
</dbReference>
<reference evidence="11" key="1">
    <citation type="journal article" date="2015" name="ChemBioChem">
        <title>Biosynthesis of the Fluorinated Natural Product Nucleocidin in Streptomyces calvus Is Dependent on the bldA-Specified Leu-tRNA(UUA) Molecule.</title>
        <authorList>
            <person name="Zhu X.M."/>
            <person name="Hackl S."/>
            <person name="Thaker M.N."/>
            <person name="Kalan L."/>
            <person name="Weber C."/>
            <person name="Urgast D.S."/>
            <person name="Krupp E.M."/>
            <person name="Brewer A."/>
            <person name="Vanner S."/>
            <person name="Szawiola A."/>
            <person name="Yim G."/>
            <person name="Feldmann J."/>
            <person name="Bechthold A."/>
            <person name="Wright G.D."/>
            <person name="Zechel D.L."/>
        </authorList>
    </citation>
    <scope>NUCLEOTIDE SEQUENCE</scope>
    <source>
        <strain evidence="11">ATCC 13382</strain>
    </source>
</reference>
<evidence type="ECO:0000256" key="9">
    <source>
        <dbReference type="SAM" id="MobiDB-lite"/>
    </source>
</evidence>
<evidence type="ECO:0000256" key="5">
    <source>
        <dbReference type="ARBA" id="ARBA00023125"/>
    </source>
</evidence>
<evidence type="ECO:0000313" key="11">
    <source>
        <dbReference type="EMBL" id="AMP46592.1"/>
    </source>
</evidence>
<dbReference type="RefSeq" id="WP_267905327.1">
    <property type="nucleotide sequence ID" value="NZ_BMSU01000006.1"/>
</dbReference>
<keyword evidence="6" id="KW-0804">Transcription</keyword>
<feature type="repeat" description="TPR" evidence="7">
    <location>
        <begin position="808"/>
        <end position="841"/>
    </location>
</feature>
<keyword evidence="3" id="KW-0902">Two-component regulatory system</keyword>
<feature type="repeat" description="TPR" evidence="7">
    <location>
        <begin position="888"/>
        <end position="921"/>
    </location>
</feature>
<proteinExistence type="inferred from homology"/>
<evidence type="ECO:0000256" key="7">
    <source>
        <dbReference type="PROSITE-ProRule" id="PRU00339"/>
    </source>
</evidence>
<dbReference type="PROSITE" id="PS50005">
    <property type="entry name" value="TPR"/>
    <property type="match status" value="2"/>
</dbReference>
<dbReference type="InterPro" id="IPR019734">
    <property type="entry name" value="TPR_rpt"/>
</dbReference>
<dbReference type="PROSITE" id="PS51755">
    <property type="entry name" value="OMPR_PHOB"/>
    <property type="match status" value="1"/>
</dbReference>
<gene>
    <name evidence="12" type="ORF">FHS33_002857</name>
</gene>
<dbReference type="Gene3D" id="1.10.10.10">
    <property type="entry name" value="Winged helix-like DNA-binding domain superfamily/Winged helix DNA-binding domain"/>
    <property type="match status" value="1"/>
</dbReference>
<dbReference type="InterPro" id="IPR051677">
    <property type="entry name" value="AfsR-DnrI-RedD_regulator"/>
</dbReference>
<dbReference type="GO" id="GO:0000160">
    <property type="term" value="P:phosphorelay signal transduction system"/>
    <property type="evidence" value="ECO:0007669"/>
    <property type="project" value="UniProtKB-KW"/>
</dbReference>
<dbReference type="Gene3D" id="1.10.8.430">
    <property type="entry name" value="Helical domain of apoptotic protease-activating factors"/>
    <property type="match status" value="1"/>
</dbReference>
<dbReference type="CDD" id="cd15831">
    <property type="entry name" value="BTAD"/>
    <property type="match status" value="1"/>
</dbReference>
<evidence type="ECO:0000259" key="10">
    <source>
        <dbReference type="PROSITE" id="PS51755"/>
    </source>
</evidence>
<dbReference type="SMART" id="SM00028">
    <property type="entry name" value="TPR"/>
    <property type="match status" value="4"/>
</dbReference>
<dbReference type="InterPro" id="IPR001867">
    <property type="entry name" value="OmpR/PhoB-type_DNA-bd"/>
</dbReference>
<dbReference type="PANTHER" id="PTHR35807:SF1">
    <property type="entry name" value="TRANSCRIPTIONAL REGULATOR REDD"/>
    <property type="match status" value="1"/>
</dbReference>
<dbReference type="EMBL" id="JACJIE010000005">
    <property type="protein sequence ID" value="MBA8944419.1"/>
    <property type="molecule type" value="Genomic_DNA"/>
</dbReference>
<dbReference type="InterPro" id="IPR002182">
    <property type="entry name" value="NB-ARC"/>
</dbReference>
<dbReference type="Gene3D" id="3.40.50.300">
    <property type="entry name" value="P-loop containing nucleotide triphosphate hydrolases"/>
    <property type="match status" value="1"/>
</dbReference>
<dbReference type="Proteomes" id="UP000530412">
    <property type="component" value="Unassembled WGS sequence"/>
</dbReference>
<dbReference type="GO" id="GO:0043531">
    <property type="term" value="F:ADP binding"/>
    <property type="evidence" value="ECO:0007669"/>
    <property type="project" value="InterPro"/>
</dbReference>
<evidence type="ECO:0000313" key="13">
    <source>
        <dbReference type="Proteomes" id="UP000530412"/>
    </source>
</evidence>
<dbReference type="SUPFAM" id="SSF46894">
    <property type="entry name" value="C-terminal effector domain of the bipartite response regulators"/>
    <property type="match status" value="1"/>
</dbReference>
<keyword evidence="2" id="KW-0677">Repeat</keyword>